<keyword evidence="8" id="KW-1185">Reference proteome</keyword>
<dbReference type="AlphaFoldDB" id="A0A4P6YWB7"/>
<evidence type="ECO:0000256" key="3">
    <source>
        <dbReference type="ARBA" id="ARBA00022475"/>
    </source>
</evidence>
<dbReference type="EMBL" id="CP037940">
    <property type="protein sequence ID" value="QBO37081.1"/>
    <property type="molecule type" value="Genomic_DNA"/>
</dbReference>
<sequence>MIKKSFNQVGKLLSIIPNILPIRKNKIVFDNFSGRGFGDSPKYIAQKLLLERNLDLVWLMNDINSKPNIKGIRFIKRKSIRAVYELATANVWVDNVRKSLVTRKKRKQLYIQTWHAFMGLKYLEADSENTLSLGYVKSAQKDAMRTDIMLSGVHFRTELYKRAFWFNGEVLETGTPRLDLFFENHSEINDNVNTFFKINEKAKVVLYAPTFRKNWTVEMYSLDFERVLQNVQQRFNGSWELLIRLHPNVNFSDVGFNNEKIHQASGYADSQELVYRADIIISDYSSIMFDGMIAKKKVILYVPDLDEYQNGDRKLYFKIDELPFVVAKSENELNDVILGFDDSEYESKIAKFTDEIGVVEDGHASERVAKIILEHIEGKDKK</sequence>
<evidence type="ECO:0000256" key="2">
    <source>
        <dbReference type="ARBA" id="ARBA00010488"/>
    </source>
</evidence>
<keyword evidence="6" id="KW-0472">Membrane</keyword>
<proteinExistence type="inferred from homology"/>
<keyword evidence="3" id="KW-1003">Cell membrane</keyword>
<dbReference type="InterPro" id="IPR051612">
    <property type="entry name" value="Teichoic_Acid_Biosynth"/>
</dbReference>
<dbReference type="Proteomes" id="UP000292886">
    <property type="component" value="Chromosome"/>
</dbReference>
<dbReference type="InterPro" id="IPR043148">
    <property type="entry name" value="TagF_C"/>
</dbReference>
<evidence type="ECO:0000313" key="7">
    <source>
        <dbReference type="EMBL" id="QBO37081.1"/>
    </source>
</evidence>
<dbReference type="PANTHER" id="PTHR37316">
    <property type="entry name" value="TEICHOIC ACID GLYCEROL-PHOSPHATE PRIMASE"/>
    <property type="match status" value="1"/>
</dbReference>
<dbReference type="OrthoDB" id="9811865at2"/>
<dbReference type="RefSeq" id="WP_133364158.1">
    <property type="nucleotide sequence ID" value="NZ_CP037940.1"/>
</dbReference>
<evidence type="ECO:0000313" key="8">
    <source>
        <dbReference type="Proteomes" id="UP000292886"/>
    </source>
</evidence>
<dbReference type="PANTHER" id="PTHR37316:SF3">
    <property type="entry name" value="TEICHOIC ACID GLYCEROL-PHOSPHATE TRANSFERASE"/>
    <property type="match status" value="1"/>
</dbReference>
<dbReference type="Pfam" id="PF04464">
    <property type="entry name" value="Glyphos_transf"/>
    <property type="match status" value="1"/>
</dbReference>
<reference evidence="8" key="1">
    <citation type="submission" date="2019-03" db="EMBL/GenBank/DDBJ databases">
        <title>Weissella sp. 26KH-42 Genome sequencing.</title>
        <authorList>
            <person name="Heo J."/>
            <person name="Kim S.-J."/>
            <person name="Kim J.-S."/>
            <person name="Hong S.-B."/>
            <person name="Kwon S.-W."/>
        </authorList>
    </citation>
    <scope>NUCLEOTIDE SEQUENCE [LARGE SCALE GENOMIC DNA]</scope>
    <source>
        <strain evidence="8">26KH-42</strain>
    </source>
</reference>
<keyword evidence="5" id="KW-0777">Teichoic acid biosynthesis</keyword>
<evidence type="ECO:0000256" key="6">
    <source>
        <dbReference type="ARBA" id="ARBA00023136"/>
    </source>
</evidence>
<dbReference type="KEGG" id="wei:EQG49_11765"/>
<evidence type="ECO:0000256" key="4">
    <source>
        <dbReference type="ARBA" id="ARBA00022679"/>
    </source>
</evidence>
<dbReference type="GO" id="GO:0047355">
    <property type="term" value="F:CDP-glycerol glycerophosphotransferase activity"/>
    <property type="evidence" value="ECO:0007669"/>
    <property type="project" value="InterPro"/>
</dbReference>
<keyword evidence="4 7" id="KW-0808">Transferase</keyword>
<dbReference type="SUPFAM" id="SSF53756">
    <property type="entry name" value="UDP-Glycosyltransferase/glycogen phosphorylase"/>
    <property type="match status" value="1"/>
</dbReference>
<organism evidence="7 8">
    <name type="scientific">Periweissella cryptocerci</name>
    <dbReference type="NCBI Taxonomy" id="2506420"/>
    <lineage>
        <taxon>Bacteria</taxon>
        <taxon>Bacillati</taxon>
        <taxon>Bacillota</taxon>
        <taxon>Bacilli</taxon>
        <taxon>Lactobacillales</taxon>
        <taxon>Lactobacillaceae</taxon>
        <taxon>Periweissella</taxon>
    </lineage>
</organism>
<gene>
    <name evidence="7" type="ORF">EQG49_11765</name>
</gene>
<dbReference type="Gene3D" id="3.40.50.12580">
    <property type="match status" value="1"/>
</dbReference>
<dbReference type="Gene3D" id="3.40.50.11820">
    <property type="match status" value="1"/>
</dbReference>
<dbReference type="InterPro" id="IPR007554">
    <property type="entry name" value="Glycerophosphate_synth"/>
</dbReference>
<comment type="subcellular location">
    <subcellularLocation>
        <location evidence="1">Cell membrane</location>
        <topology evidence="1">Peripheral membrane protein</topology>
    </subcellularLocation>
</comment>
<protein>
    <submittedName>
        <fullName evidence="7">Glycerophosphotransferase</fullName>
    </submittedName>
</protein>
<evidence type="ECO:0000256" key="1">
    <source>
        <dbReference type="ARBA" id="ARBA00004202"/>
    </source>
</evidence>
<evidence type="ECO:0000256" key="5">
    <source>
        <dbReference type="ARBA" id="ARBA00022944"/>
    </source>
</evidence>
<name>A0A4P6YWB7_9LACO</name>
<dbReference type="GO" id="GO:0019350">
    <property type="term" value="P:teichoic acid biosynthetic process"/>
    <property type="evidence" value="ECO:0007669"/>
    <property type="project" value="UniProtKB-KW"/>
</dbReference>
<dbReference type="GO" id="GO:0005886">
    <property type="term" value="C:plasma membrane"/>
    <property type="evidence" value="ECO:0007669"/>
    <property type="project" value="UniProtKB-SubCell"/>
</dbReference>
<accession>A0A4P6YWB7</accession>
<dbReference type="InterPro" id="IPR043149">
    <property type="entry name" value="TagF_N"/>
</dbReference>
<comment type="similarity">
    <text evidence="2">Belongs to the CDP-glycerol glycerophosphotransferase family.</text>
</comment>